<evidence type="ECO:0000256" key="8">
    <source>
        <dbReference type="SAM" id="SignalP"/>
    </source>
</evidence>
<dbReference type="CDD" id="cd16913">
    <property type="entry name" value="YkuD_like"/>
    <property type="match status" value="1"/>
</dbReference>
<evidence type="ECO:0000259" key="9">
    <source>
        <dbReference type="PROSITE" id="PS52029"/>
    </source>
</evidence>
<dbReference type="PANTHER" id="PTHR41533:SF2">
    <property type="entry name" value="BLR7131 PROTEIN"/>
    <property type="match status" value="1"/>
</dbReference>
<evidence type="ECO:0000256" key="7">
    <source>
        <dbReference type="PROSITE-ProRule" id="PRU01373"/>
    </source>
</evidence>
<dbReference type="RefSeq" id="WP_241446662.1">
    <property type="nucleotide sequence ID" value="NZ_JAKZHW010000001.1"/>
</dbReference>
<evidence type="ECO:0000256" key="1">
    <source>
        <dbReference type="ARBA" id="ARBA00004752"/>
    </source>
</evidence>
<keyword evidence="4 7" id="KW-0133">Cell shape</keyword>
<comment type="similarity">
    <text evidence="2">Belongs to the YkuD family.</text>
</comment>
<dbReference type="Proteomes" id="UP001203058">
    <property type="component" value="Unassembled WGS sequence"/>
</dbReference>
<dbReference type="InterPro" id="IPR052905">
    <property type="entry name" value="LD-transpeptidase_YkuD-like"/>
</dbReference>
<evidence type="ECO:0000256" key="3">
    <source>
        <dbReference type="ARBA" id="ARBA00022679"/>
    </source>
</evidence>
<evidence type="ECO:0000256" key="6">
    <source>
        <dbReference type="ARBA" id="ARBA00023316"/>
    </source>
</evidence>
<accession>A0ABS9VLI0</accession>
<evidence type="ECO:0000256" key="5">
    <source>
        <dbReference type="ARBA" id="ARBA00022984"/>
    </source>
</evidence>
<dbReference type="PROSITE" id="PS52029">
    <property type="entry name" value="LD_TPASE"/>
    <property type="match status" value="1"/>
</dbReference>
<feature type="chain" id="PRO_5045247916" evidence="8">
    <location>
        <begin position="26"/>
        <end position="452"/>
    </location>
</feature>
<dbReference type="Pfam" id="PF20142">
    <property type="entry name" value="Scaffold"/>
    <property type="match status" value="1"/>
</dbReference>
<keyword evidence="6 7" id="KW-0961">Cell wall biogenesis/degradation</keyword>
<keyword evidence="5 7" id="KW-0573">Peptidoglycan synthesis</keyword>
<protein>
    <submittedName>
        <fullName evidence="10">L,D-transpeptidase family protein</fullName>
    </submittedName>
</protein>
<keyword evidence="11" id="KW-1185">Reference proteome</keyword>
<proteinExistence type="inferred from homology"/>
<dbReference type="Gene3D" id="2.40.440.10">
    <property type="entry name" value="L,D-transpeptidase catalytic domain-like"/>
    <property type="match status" value="1"/>
</dbReference>
<dbReference type="InterPro" id="IPR005490">
    <property type="entry name" value="LD_TPept_cat_dom"/>
</dbReference>
<keyword evidence="3" id="KW-0808">Transferase</keyword>
<evidence type="ECO:0000313" key="10">
    <source>
        <dbReference type="EMBL" id="MCH8615825.1"/>
    </source>
</evidence>
<comment type="caution">
    <text evidence="10">The sequence shown here is derived from an EMBL/GenBank/DDBJ whole genome shotgun (WGS) entry which is preliminary data.</text>
</comment>
<sequence>MSLHRFKMIALASALAVAGPTAAIAADQALAPIAAAPIVSIPTAGSVSALYDQYKLKPIWFKNGGPSVAVTQLTQILRRARLDGLSNGPELAVQVENAVRAASSGNPADIAAAEQTISAAWVLYVQTIKRPTPGMIYQYDVLKPQGTRTDQILLAASSAPSLEAHVSSVAAVNPVYAGIRDAEWARMQQTGTLDPDPRAVLNLERSRSIPAKGRFVLVDAGGSRLYMYENGVPVDSMKVIVGMPDRPTPMISSVMYYIVYNPYWNAPDHLVRGPIAAKTLAGGMKYFHGKMGYQVMADWSANSATIPAESINWKDVASGKVRLRVRQDPGPENFMGVLKFPFPNPEDIYLHDTSTPQHFKDADLHQSNGCVRLEDAKRFGRWLLGGRDPVAPGPDPEIQAQVPQPVPIILTYLTAQPTSAGLTYLKDPYGWDKPGAAQMAAAQMVASRVPRD</sequence>
<evidence type="ECO:0000256" key="4">
    <source>
        <dbReference type="ARBA" id="ARBA00022960"/>
    </source>
</evidence>
<organism evidence="10 11">
    <name type="scientific">Sphingomonas telluris</name>
    <dbReference type="NCBI Taxonomy" id="2907998"/>
    <lineage>
        <taxon>Bacteria</taxon>
        <taxon>Pseudomonadati</taxon>
        <taxon>Pseudomonadota</taxon>
        <taxon>Alphaproteobacteria</taxon>
        <taxon>Sphingomonadales</taxon>
        <taxon>Sphingomonadaceae</taxon>
        <taxon>Sphingomonas</taxon>
    </lineage>
</organism>
<comment type="pathway">
    <text evidence="1 7">Cell wall biogenesis; peptidoglycan biosynthesis.</text>
</comment>
<dbReference type="InterPro" id="IPR045380">
    <property type="entry name" value="LD_TPept_scaffold_dom"/>
</dbReference>
<feature type="active site" description="Proton donor/acceptor" evidence="7">
    <location>
        <position position="351"/>
    </location>
</feature>
<keyword evidence="8" id="KW-0732">Signal</keyword>
<dbReference type="Pfam" id="PF03734">
    <property type="entry name" value="YkuD"/>
    <property type="match status" value="1"/>
</dbReference>
<evidence type="ECO:0000256" key="2">
    <source>
        <dbReference type="ARBA" id="ARBA00005992"/>
    </source>
</evidence>
<dbReference type="InterPro" id="IPR038063">
    <property type="entry name" value="Transpep_catalytic_dom"/>
</dbReference>
<feature type="signal peptide" evidence="8">
    <location>
        <begin position="1"/>
        <end position="25"/>
    </location>
</feature>
<dbReference type="EMBL" id="JAKZHW010000001">
    <property type="protein sequence ID" value="MCH8615825.1"/>
    <property type="molecule type" value="Genomic_DNA"/>
</dbReference>
<evidence type="ECO:0000313" key="11">
    <source>
        <dbReference type="Proteomes" id="UP001203058"/>
    </source>
</evidence>
<feature type="active site" description="Nucleophile" evidence="7">
    <location>
        <position position="370"/>
    </location>
</feature>
<dbReference type="PANTHER" id="PTHR41533">
    <property type="entry name" value="L,D-TRANSPEPTIDASE HI_1667-RELATED"/>
    <property type="match status" value="1"/>
</dbReference>
<name>A0ABS9VLI0_9SPHN</name>
<reference evidence="10 11" key="1">
    <citation type="submission" date="2022-03" db="EMBL/GenBank/DDBJ databases">
        <authorList>
            <person name="Jo J.-H."/>
            <person name="Im W.-T."/>
        </authorList>
    </citation>
    <scope>NUCLEOTIDE SEQUENCE [LARGE SCALE GENOMIC DNA]</scope>
    <source>
        <strain evidence="10 11">SM33</strain>
    </source>
</reference>
<gene>
    <name evidence="10" type="ORF">LZ016_06895</name>
</gene>
<dbReference type="SUPFAM" id="SSF141523">
    <property type="entry name" value="L,D-transpeptidase catalytic domain-like"/>
    <property type="match status" value="1"/>
</dbReference>
<feature type="domain" description="L,D-TPase catalytic" evidence="9">
    <location>
        <begin position="214"/>
        <end position="391"/>
    </location>
</feature>